<gene>
    <name evidence="2" type="ORF">AU210_014843</name>
</gene>
<reference evidence="2 3" key="1">
    <citation type="journal article" date="2016" name="Environ. Microbiol.">
        <title>Effector profiles distinguish formae speciales of Fusarium oxysporum.</title>
        <authorList>
            <person name="van Dam P."/>
            <person name="Fokkens L."/>
            <person name="Schmidt S.M."/>
            <person name="Linmans J.H."/>
            <person name="Kistler H.C."/>
            <person name="Ma L.J."/>
            <person name="Rep M."/>
        </authorList>
    </citation>
    <scope>NUCLEOTIDE SEQUENCE [LARGE SCALE GENOMIC DNA]</scope>
    <source>
        <strain evidence="2 3">Forc016</strain>
    </source>
</reference>
<dbReference type="InterPro" id="IPR052895">
    <property type="entry name" value="HetReg/Transcr_Mod"/>
</dbReference>
<reference evidence="2 3" key="2">
    <citation type="journal article" date="2017" name="Sci. Rep.">
        <title>A mobile pathogenicity chromosome in Fusarium oxysporum for infection of multiple cucurbit species.</title>
        <authorList>
            <person name="van Dam P."/>
            <person name="Fokkens L."/>
            <person name="Ayukawa Y."/>
            <person name="van der Gragt M."/>
            <person name="Ter Horst A."/>
            <person name="Brankovics B."/>
            <person name="Houterman P.M."/>
            <person name="Arie T."/>
            <person name="Rep M."/>
        </authorList>
    </citation>
    <scope>NUCLEOTIDE SEQUENCE [LARGE SCALE GENOMIC DNA]</scope>
    <source>
        <strain evidence="2 3">Forc016</strain>
    </source>
</reference>
<comment type="caution">
    <text evidence="2">The sequence shown here is derived from an EMBL/GenBank/DDBJ whole genome shotgun (WGS) entry which is preliminary data.</text>
</comment>
<proteinExistence type="predicted"/>
<dbReference type="Proteomes" id="UP000219602">
    <property type="component" value="Chromosome 13"/>
</dbReference>
<evidence type="ECO:0000313" key="3">
    <source>
        <dbReference type="Proteomes" id="UP000219602"/>
    </source>
</evidence>
<dbReference type="Pfam" id="PF26639">
    <property type="entry name" value="Het-6_barrel"/>
    <property type="match status" value="1"/>
</dbReference>
<dbReference type="STRING" id="327505.A0A2H3FZ84"/>
<organism evidence="2 3">
    <name type="scientific">Fusarium oxysporum f. sp. radicis-cucumerinum</name>
    <dbReference type="NCBI Taxonomy" id="327505"/>
    <lineage>
        <taxon>Eukaryota</taxon>
        <taxon>Fungi</taxon>
        <taxon>Dikarya</taxon>
        <taxon>Ascomycota</taxon>
        <taxon>Pezizomycotina</taxon>
        <taxon>Sordariomycetes</taxon>
        <taxon>Hypocreomycetidae</taxon>
        <taxon>Hypocreales</taxon>
        <taxon>Nectriaceae</taxon>
        <taxon>Fusarium</taxon>
        <taxon>Fusarium oxysporum species complex</taxon>
    </lineage>
</organism>
<evidence type="ECO:0000259" key="1">
    <source>
        <dbReference type="Pfam" id="PF06985"/>
    </source>
</evidence>
<feature type="domain" description="Heterokaryon incompatibility" evidence="1">
    <location>
        <begin position="46"/>
        <end position="208"/>
    </location>
</feature>
<accession>A0A2H3FZ84</accession>
<dbReference type="Pfam" id="PF06985">
    <property type="entry name" value="HET"/>
    <property type="match status" value="1"/>
</dbReference>
<dbReference type="EMBL" id="MABQ02000011">
    <property type="protein sequence ID" value="PCD23320.1"/>
    <property type="molecule type" value="Genomic_DNA"/>
</dbReference>
<evidence type="ECO:0000313" key="2">
    <source>
        <dbReference type="EMBL" id="PCD23320.1"/>
    </source>
</evidence>
<name>A0A2H3FZ84_FUSOX</name>
<dbReference type="PANTHER" id="PTHR24148:SF64">
    <property type="entry name" value="HETEROKARYON INCOMPATIBILITY DOMAIN-CONTAINING PROTEIN"/>
    <property type="match status" value="1"/>
</dbReference>
<dbReference type="InterPro" id="IPR010730">
    <property type="entry name" value="HET"/>
</dbReference>
<sequence length="771" mass="88236">MNSSPYQPLRSSDYQIRLLILHPTLNHDAPIQCLLEPAILSSNPAYEALSYTWGDPGNGCNISLSNHDFLVGDNAAAALRRLRWKRKKRVLWIDAICINQADVDEKNTQVPLMQKIYGQAQNVLVWLGEPTDGSILGMRLIQNRMASVGWHQWKIDQTYGKPTLPFFKSVKSSIARMNRSRLIEEQINGEVRELLDRPWWRRTWIIQEVVLAKNIQILCGDEVVTWDTVASLLKRLRMTQAEVQVFGVKLSDRNIFPDRMYNLISGYHQQWHSTAGRLELLDVLYQFRILECTVAHDRIYGFLGIVHPDVAAKISPDYHLDVPQVYRDFARTMIQVTNNLHVLNCTRHWSGVDNGTQQQKAYSVLEQSRYYDIHALIFDGPDKTPRRGWARLPDGWERIPSKEKSLFRDNGDRTKQSSEWSPLEGQQAVRAEHYIKQRELSPGWSKIWDNLGRARVVYGVGETTREHQLRNEKELLRQRLSRLPSWVANWECPSRWDPKPLVNFSLSQPRYFASGNTTAELNDHSNPRVLCLKGHIVDEVRQLGPAWHPETERPPVSRKGIDTLVQWEILGLIELPDCPYSGTGGRTNALWRTMIADYAGAGAADSDDWAYIETWYDRTGWGRELPDMASRGVYETATLEGEIRELEGVMHTQFLQVRPLPNVGTRELLKHPWMNFSHNKKTYGGYIKRIYAACAHRSLLTTYRGYMGLAPWNAQIGDKVAILHGGETPFILRNIKGTEDFSLVGEAFVYGLMAGEGISEAFGGARDINIL</sequence>
<protein>
    <recommendedName>
        <fullName evidence="1">Heterokaryon incompatibility domain-containing protein</fullName>
    </recommendedName>
</protein>
<dbReference type="PANTHER" id="PTHR24148">
    <property type="entry name" value="ANKYRIN REPEAT DOMAIN-CONTAINING PROTEIN 39 HOMOLOG-RELATED"/>
    <property type="match status" value="1"/>
</dbReference>
<dbReference type="AlphaFoldDB" id="A0A2H3FZ84"/>